<organism evidence="1 2">
    <name type="scientific">Luteimonas endophytica</name>
    <dbReference type="NCBI Taxonomy" id="3042023"/>
    <lineage>
        <taxon>Bacteria</taxon>
        <taxon>Pseudomonadati</taxon>
        <taxon>Pseudomonadota</taxon>
        <taxon>Gammaproteobacteria</taxon>
        <taxon>Lysobacterales</taxon>
        <taxon>Lysobacteraceae</taxon>
        <taxon>Luteimonas</taxon>
    </lineage>
</organism>
<evidence type="ECO:0000313" key="2">
    <source>
        <dbReference type="Proteomes" id="UP001156940"/>
    </source>
</evidence>
<accession>A0ABT6JDS1</accession>
<dbReference type="RefSeq" id="WP_280576354.1">
    <property type="nucleotide sequence ID" value="NZ_JARXRM010000046.1"/>
</dbReference>
<dbReference type="EMBL" id="JARXRM010000046">
    <property type="protein sequence ID" value="MDH5824966.1"/>
    <property type="molecule type" value="Genomic_DNA"/>
</dbReference>
<name>A0ABT6JDS1_9GAMM</name>
<evidence type="ECO:0000313" key="1">
    <source>
        <dbReference type="EMBL" id="MDH5824966.1"/>
    </source>
</evidence>
<sequence>MAPTPARPEGGTRPRCYSPAHPLSGVAAGPATMSVRLLACLLWAAGLAACADRPPSAATAHQSTGSDTVQQPRFVDDVTRAELSRTGFQLTRDVEFLGSRAEAGIDRQVAFAVRMPAARVRPFLEAAGFDAPLKAGQRVFQTPVEGVDTAAAGQVSAAQDVFRTESGSLTRDVMVIHEDAGTAIVHVWAYTT</sequence>
<proteinExistence type="predicted"/>
<reference evidence="1 2" key="1">
    <citation type="submission" date="2023-04" db="EMBL/GenBank/DDBJ databases">
        <title>Luteimonas endophyticus RD2P54.</title>
        <authorList>
            <person name="Sun J.-Q."/>
        </authorList>
    </citation>
    <scope>NUCLEOTIDE SEQUENCE [LARGE SCALE GENOMIC DNA]</scope>
    <source>
        <strain evidence="1 2">RD2P54</strain>
    </source>
</reference>
<protein>
    <submittedName>
        <fullName evidence="1">Uncharacterized protein</fullName>
    </submittedName>
</protein>
<comment type="caution">
    <text evidence="1">The sequence shown here is derived from an EMBL/GenBank/DDBJ whole genome shotgun (WGS) entry which is preliminary data.</text>
</comment>
<keyword evidence="2" id="KW-1185">Reference proteome</keyword>
<dbReference type="Proteomes" id="UP001156940">
    <property type="component" value="Unassembled WGS sequence"/>
</dbReference>
<gene>
    <name evidence="1" type="ORF">QFW77_18525</name>
</gene>